<feature type="compositionally biased region" description="Polar residues" evidence="1">
    <location>
        <begin position="256"/>
        <end position="267"/>
    </location>
</feature>
<feature type="compositionally biased region" description="Basic and acidic residues" evidence="1">
    <location>
        <begin position="20"/>
        <end position="35"/>
    </location>
</feature>
<dbReference type="EMBL" id="AZBU02000003">
    <property type="protein sequence ID" value="TKR86588.1"/>
    <property type="molecule type" value="Genomic_DNA"/>
</dbReference>
<feature type="compositionally biased region" description="Polar residues" evidence="1">
    <location>
        <begin position="306"/>
        <end position="324"/>
    </location>
</feature>
<feature type="compositionally biased region" description="Low complexity" evidence="1">
    <location>
        <begin position="59"/>
        <end position="69"/>
    </location>
</feature>
<dbReference type="Proteomes" id="UP000298663">
    <property type="component" value="Unassembled WGS sequence"/>
</dbReference>
<evidence type="ECO:0000256" key="1">
    <source>
        <dbReference type="SAM" id="MobiDB-lite"/>
    </source>
</evidence>
<feature type="compositionally biased region" description="Basic and acidic residues" evidence="1">
    <location>
        <begin position="46"/>
        <end position="58"/>
    </location>
</feature>
<comment type="caution">
    <text evidence="2">The sequence shown here is derived from an EMBL/GenBank/DDBJ whole genome shotgun (WGS) entry which is preliminary data.</text>
</comment>
<reference evidence="2 3" key="2">
    <citation type="journal article" date="2019" name="G3 (Bethesda)">
        <title>Hybrid Assembly of the Genome of the Entomopathogenic Nematode Steinernema carpocapsae Identifies the X-Chromosome.</title>
        <authorList>
            <person name="Serra L."/>
            <person name="Macchietto M."/>
            <person name="Macias-Munoz A."/>
            <person name="McGill C.J."/>
            <person name="Rodriguez I.M."/>
            <person name="Rodriguez B."/>
            <person name="Murad R."/>
            <person name="Mortazavi A."/>
        </authorList>
    </citation>
    <scope>NUCLEOTIDE SEQUENCE [LARGE SCALE GENOMIC DNA]</scope>
    <source>
        <strain evidence="2 3">ALL</strain>
    </source>
</reference>
<feature type="region of interest" description="Disordered" evidence="1">
    <location>
        <begin position="1"/>
        <end position="119"/>
    </location>
</feature>
<organism evidence="2 3">
    <name type="scientific">Steinernema carpocapsae</name>
    <name type="common">Entomopathogenic nematode</name>
    <dbReference type="NCBI Taxonomy" id="34508"/>
    <lineage>
        <taxon>Eukaryota</taxon>
        <taxon>Metazoa</taxon>
        <taxon>Ecdysozoa</taxon>
        <taxon>Nematoda</taxon>
        <taxon>Chromadorea</taxon>
        <taxon>Rhabditida</taxon>
        <taxon>Tylenchina</taxon>
        <taxon>Panagrolaimomorpha</taxon>
        <taxon>Strongyloidoidea</taxon>
        <taxon>Steinernematidae</taxon>
        <taxon>Steinernema</taxon>
    </lineage>
</organism>
<protein>
    <submittedName>
        <fullName evidence="2">Uncharacterized protein</fullName>
    </submittedName>
</protein>
<accession>A0A4U5NST9</accession>
<keyword evidence="3" id="KW-1185">Reference proteome</keyword>
<evidence type="ECO:0000313" key="2">
    <source>
        <dbReference type="EMBL" id="TKR86588.1"/>
    </source>
</evidence>
<proteinExistence type="predicted"/>
<evidence type="ECO:0000313" key="3">
    <source>
        <dbReference type="Proteomes" id="UP000298663"/>
    </source>
</evidence>
<name>A0A4U5NST9_STECR</name>
<gene>
    <name evidence="2" type="ORF">L596_011154</name>
</gene>
<sequence>MTDEQRYLVRSLPKVVYSADETKKPSDARSRDPRMRRNLASNDSNEFEKSPSHDETSKESSSAPESANAARRKSPVDPASSVQNDKDKDGQAKKLYVPEMPFHPGVYVPEPPPNSYKSSASYGNDHASLLFLDKYSFATPNLYTPSYTSWMSSNNNGTEKANNNGFPDIYAYQPRDDSSIEDTPLFGVEPDRTEDEGAHEPVKIPITTFLDTPLSPEKPSLSGFLNFTQDTDMRTLTSAPRIIPDSMHHPAYLDTPPSTSTHRNSPPVTSPWINGHSVEKSTRFRRTPPTVRATLPTTEPGAGVPSSASPCSTHQSRSSVLHAY</sequence>
<reference evidence="2 3" key="1">
    <citation type="journal article" date="2015" name="Genome Biol.">
        <title>Comparative genomics of Steinernema reveals deeply conserved gene regulatory networks.</title>
        <authorList>
            <person name="Dillman A.R."/>
            <person name="Macchietto M."/>
            <person name="Porter C.F."/>
            <person name="Rogers A."/>
            <person name="Williams B."/>
            <person name="Antoshechkin I."/>
            <person name="Lee M.M."/>
            <person name="Goodwin Z."/>
            <person name="Lu X."/>
            <person name="Lewis E.E."/>
            <person name="Goodrich-Blair H."/>
            <person name="Stock S.P."/>
            <person name="Adams B.J."/>
            <person name="Sternberg P.W."/>
            <person name="Mortazavi A."/>
        </authorList>
    </citation>
    <scope>NUCLEOTIDE SEQUENCE [LARGE SCALE GENOMIC DNA]</scope>
    <source>
        <strain evidence="2 3">ALL</strain>
    </source>
</reference>
<feature type="region of interest" description="Disordered" evidence="1">
    <location>
        <begin position="244"/>
        <end position="324"/>
    </location>
</feature>
<dbReference type="AlphaFoldDB" id="A0A4U5NST9"/>